<proteinExistence type="predicted"/>
<organism evidence="1 2">
    <name type="scientific">Mesorhizobium australicum</name>
    <dbReference type="NCBI Taxonomy" id="536018"/>
    <lineage>
        <taxon>Bacteria</taxon>
        <taxon>Pseudomonadati</taxon>
        <taxon>Pseudomonadota</taxon>
        <taxon>Alphaproteobacteria</taxon>
        <taxon>Hyphomicrobiales</taxon>
        <taxon>Phyllobacteriaceae</taxon>
        <taxon>Mesorhizobium</taxon>
    </lineage>
</organism>
<dbReference type="RefSeq" id="WP_085464408.1">
    <property type="nucleotide sequence ID" value="NZ_FXBL01000004.1"/>
</dbReference>
<dbReference type="SUPFAM" id="SSF53335">
    <property type="entry name" value="S-adenosyl-L-methionine-dependent methyltransferases"/>
    <property type="match status" value="1"/>
</dbReference>
<sequence length="277" mass="30587">MAMKKTAPRADAKPGASEKVDIGKSYDTYFASGLYRSRYPRPNRRTLRTLEQLLPIEGRLLDYGAGEGRYCLSLAKSHAAHVVAVDISTTARFTLANRARDMNLADRVVICEPGDATYRAEISDDGGFNVALLGFGVLGHVAGRSRRLALLLELRDALSPHGHLVLGLPNAMRRFRAEQARYAPRVHTGEFEEGDIQYERVSDAGTVPLFYHLFRRGEIYADLDEAGYVVERLTSESMLPETVVTNSKALALIDDLACSALPADRGYGYLVIARPRN</sequence>
<name>A0A1X7NS26_9HYPH</name>
<keyword evidence="1" id="KW-0808">Transferase</keyword>
<dbReference type="OrthoDB" id="8209071at2"/>
<dbReference type="GO" id="GO:0032259">
    <property type="term" value="P:methylation"/>
    <property type="evidence" value="ECO:0007669"/>
    <property type="project" value="UniProtKB-KW"/>
</dbReference>
<dbReference type="EMBL" id="FXBL01000004">
    <property type="protein sequence ID" value="SMH40904.1"/>
    <property type="molecule type" value="Genomic_DNA"/>
</dbReference>
<gene>
    <name evidence="1" type="ORF">SAMN02982922_2458</name>
</gene>
<reference evidence="1 2" key="1">
    <citation type="submission" date="2017-04" db="EMBL/GenBank/DDBJ databases">
        <authorList>
            <person name="Afonso C.L."/>
            <person name="Miller P.J."/>
            <person name="Scott M.A."/>
            <person name="Spackman E."/>
            <person name="Goraichik I."/>
            <person name="Dimitrov K.M."/>
            <person name="Suarez D.L."/>
            <person name="Swayne D.E."/>
        </authorList>
    </citation>
    <scope>NUCLEOTIDE SEQUENCE [LARGE SCALE GENOMIC DNA]</scope>
    <source>
        <strain evidence="1 2">B5P</strain>
    </source>
</reference>
<protein>
    <submittedName>
        <fullName evidence="1">Methyltransferase domain-containing protein</fullName>
    </submittedName>
</protein>
<keyword evidence="2" id="KW-1185">Reference proteome</keyword>
<dbReference type="Pfam" id="PF13489">
    <property type="entry name" value="Methyltransf_23"/>
    <property type="match status" value="1"/>
</dbReference>
<evidence type="ECO:0000313" key="1">
    <source>
        <dbReference type="EMBL" id="SMH40904.1"/>
    </source>
</evidence>
<dbReference type="InterPro" id="IPR029063">
    <property type="entry name" value="SAM-dependent_MTases_sf"/>
</dbReference>
<dbReference type="CDD" id="cd02440">
    <property type="entry name" value="AdoMet_MTases"/>
    <property type="match status" value="1"/>
</dbReference>
<dbReference type="GO" id="GO:0008168">
    <property type="term" value="F:methyltransferase activity"/>
    <property type="evidence" value="ECO:0007669"/>
    <property type="project" value="UniProtKB-KW"/>
</dbReference>
<dbReference type="Gene3D" id="3.40.50.150">
    <property type="entry name" value="Vaccinia Virus protein VP39"/>
    <property type="match status" value="1"/>
</dbReference>
<dbReference type="AlphaFoldDB" id="A0A1X7NS26"/>
<keyword evidence="1" id="KW-0489">Methyltransferase</keyword>
<accession>A0A1X7NS26</accession>
<evidence type="ECO:0000313" key="2">
    <source>
        <dbReference type="Proteomes" id="UP000193083"/>
    </source>
</evidence>
<dbReference type="Proteomes" id="UP000193083">
    <property type="component" value="Unassembled WGS sequence"/>
</dbReference>